<sequence>MWARPTGDRRRSALTQEAVVAAAITLADREGLAAVSIRRVAAELGARTMSLYSYIESKEDLLDLMFDEANREVLIEDGLPGDWRAAIILIAQRTRAVLLRHPWMVEVAGRRPQVGPNGLRHVEQSLAALDPLRLDPPAGALICAAVDDYLLGHVIREVMTGGGADRGAAEAARSSTLPYLQRMARSGEFPRLAPLLDAGMPQVGETFDQGLEWLLDGIARSHGLPAGLPDGDD</sequence>
<dbReference type="Gene3D" id="1.10.10.60">
    <property type="entry name" value="Homeodomain-like"/>
    <property type="match status" value="1"/>
</dbReference>
<dbReference type="EMBL" id="JABVEC010000034">
    <property type="protein sequence ID" value="MBC6469939.1"/>
    <property type="molecule type" value="Genomic_DNA"/>
</dbReference>
<keyword evidence="3" id="KW-0804">Transcription</keyword>
<keyword evidence="2 4" id="KW-0238">DNA-binding</keyword>
<evidence type="ECO:0000256" key="4">
    <source>
        <dbReference type="PROSITE-ProRule" id="PRU00335"/>
    </source>
</evidence>
<dbReference type="Gene3D" id="1.10.357.10">
    <property type="entry name" value="Tetracycline Repressor, domain 2"/>
    <property type="match status" value="1"/>
</dbReference>
<dbReference type="InterPro" id="IPR036271">
    <property type="entry name" value="Tet_transcr_reg_TetR-rel_C_sf"/>
</dbReference>
<keyword evidence="1" id="KW-0805">Transcription regulation</keyword>
<dbReference type="InterPro" id="IPR001647">
    <property type="entry name" value="HTH_TetR"/>
</dbReference>
<dbReference type="Pfam" id="PF02909">
    <property type="entry name" value="TetR_C_1"/>
    <property type="match status" value="1"/>
</dbReference>
<dbReference type="InterPro" id="IPR009057">
    <property type="entry name" value="Homeodomain-like_sf"/>
</dbReference>
<evidence type="ECO:0000256" key="2">
    <source>
        <dbReference type="ARBA" id="ARBA00023125"/>
    </source>
</evidence>
<dbReference type="Proteomes" id="UP000805614">
    <property type="component" value="Unassembled WGS sequence"/>
</dbReference>
<dbReference type="SUPFAM" id="SSF46689">
    <property type="entry name" value="Homeodomain-like"/>
    <property type="match status" value="1"/>
</dbReference>
<evidence type="ECO:0000256" key="3">
    <source>
        <dbReference type="ARBA" id="ARBA00023163"/>
    </source>
</evidence>
<protein>
    <submittedName>
        <fullName evidence="6">TetR/AcrR family transcriptional regulator</fullName>
    </submittedName>
</protein>
<evidence type="ECO:0000256" key="1">
    <source>
        <dbReference type="ARBA" id="ARBA00023015"/>
    </source>
</evidence>
<feature type="domain" description="HTH tetR-type" evidence="5">
    <location>
        <begin position="13"/>
        <end position="73"/>
    </location>
</feature>
<dbReference type="InterPro" id="IPR004111">
    <property type="entry name" value="Repressor_TetR_C"/>
</dbReference>
<evidence type="ECO:0000259" key="5">
    <source>
        <dbReference type="PROSITE" id="PS50977"/>
    </source>
</evidence>
<dbReference type="PANTHER" id="PTHR30055">
    <property type="entry name" value="HTH-TYPE TRANSCRIPTIONAL REGULATOR RUTR"/>
    <property type="match status" value="1"/>
</dbReference>
<proteinExistence type="predicted"/>
<reference evidence="6 7" key="1">
    <citation type="submission" date="2020-06" db="EMBL/GenBank/DDBJ databases">
        <title>Actinomadura xiongansis sp. nov., isolated from soil of Baiyangdian.</title>
        <authorList>
            <person name="Zhang X."/>
        </authorList>
    </citation>
    <scope>NUCLEOTIDE SEQUENCE [LARGE SCALE GENOMIC DNA]</scope>
    <source>
        <strain evidence="6 7">HBUM206468</strain>
    </source>
</reference>
<dbReference type="Pfam" id="PF00440">
    <property type="entry name" value="TetR_N"/>
    <property type="match status" value="1"/>
</dbReference>
<dbReference type="SUPFAM" id="SSF48498">
    <property type="entry name" value="Tetracyclin repressor-like, C-terminal domain"/>
    <property type="match status" value="1"/>
</dbReference>
<evidence type="ECO:0000313" key="7">
    <source>
        <dbReference type="Proteomes" id="UP000805614"/>
    </source>
</evidence>
<dbReference type="InterPro" id="IPR050109">
    <property type="entry name" value="HTH-type_TetR-like_transc_reg"/>
</dbReference>
<organism evidence="6 7">
    <name type="scientific">Actinomadura alba</name>
    <dbReference type="NCBI Taxonomy" id="406431"/>
    <lineage>
        <taxon>Bacteria</taxon>
        <taxon>Bacillati</taxon>
        <taxon>Actinomycetota</taxon>
        <taxon>Actinomycetes</taxon>
        <taxon>Streptosporangiales</taxon>
        <taxon>Thermomonosporaceae</taxon>
        <taxon>Actinomadura</taxon>
    </lineage>
</organism>
<keyword evidence="7" id="KW-1185">Reference proteome</keyword>
<accession>A0ABR7LYK2</accession>
<feature type="DNA-binding region" description="H-T-H motif" evidence="4">
    <location>
        <begin position="36"/>
        <end position="55"/>
    </location>
</feature>
<dbReference type="PROSITE" id="PS50977">
    <property type="entry name" value="HTH_TETR_2"/>
    <property type="match status" value="1"/>
</dbReference>
<dbReference type="PANTHER" id="PTHR30055:SF151">
    <property type="entry name" value="TRANSCRIPTIONAL REGULATORY PROTEIN"/>
    <property type="match status" value="1"/>
</dbReference>
<comment type="caution">
    <text evidence="6">The sequence shown here is derived from an EMBL/GenBank/DDBJ whole genome shotgun (WGS) entry which is preliminary data.</text>
</comment>
<gene>
    <name evidence="6" type="ORF">HKK74_31270</name>
</gene>
<evidence type="ECO:0000313" key="6">
    <source>
        <dbReference type="EMBL" id="MBC6469939.1"/>
    </source>
</evidence>
<name>A0ABR7LYK2_9ACTN</name>